<dbReference type="Pfam" id="PF00723">
    <property type="entry name" value="Glyco_hydro_15"/>
    <property type="match status" value="1"/>
</dbReference>
<dbReference type="PANTHER" id="PTHR31616">
    <property type="entry name" value="TREHALASE"/>
    <property type="match status" value="1"/>
</dbReference>
<protein>
    <submittedName>
        <fullName evidence="3">Glycoside hydrolase 15-like protein</fullName>
    </submittedName>
</protein>
<proteinExistence type="predicted"/>
<organism evidence="3 4">
    <name type="scientific">Caballeronia arvi</name>
    <dbReference type="NCBI Taxonomy" id="1777135"/>
    <lineage>
        <taxon>Bacteria</taxon>
        <taxon>Pseudomonadati</taxon>
        <taxon>Pseudomonadota</taxon>
        <taxon>Betaproteobacteria</taxon>
        <taxon>Burkholderiales</taxon>
        <taxon>Burkholderiaceae</taxon>
        <taxon>Caballeronia</taxon>
    </lineage>
</organism>
<evidence type="ECO:0000259" key="1">
    <source>
        <dbReference type="Pfam" id="PF00723"/>
    </source>
</evidence>
<evidence type="ECO:0000313" key="3">
    <source>
        <dbReference type="EMBL" id="SAL85476.1"/>
    </source>
</evidence>
<dbReference type="GO" id="GO:0005975">
    <property type="term" value="P:carbohydrate metabolic process"/>
    <property type="evidence" value="ECO:0007669"/>
    <property type="project" value="InterPro"/>
</dbReference>
<gene>
    <name evidence="3" type="ORF">AWB74_07317</name>
</gene>
<dbReference type="GO" id="GO:0004553">
    <property type="term" value="F:hydrolase activity, hydrolyzing O-glycosyl compounds"/>
    <property type="evidence" value="ECO:0007669"/>
    <property type="project" value="UniProtKB-ARBA"/>
</dbReference>
<dbReference type="InterPro" id="IPR045582">
    <property type="entry name" value="Trehalase-like_N"/>
</dbReference>
<dbReference type="SUPFAM" id="SSF48208">
    <property type="entry name" value="Six-hairpin glycosidases"/>
    <property type="match status" value="1"/>
</dbReference>
<feature type="domain" description="Trehalase-like N-terminal" evidence="2">
    <location>
        <begin position="3"/>
        <end position="164"/>
    </location>
</feature>
<dbReference type="PANTHER" id="PTHR31616:SF0">
    <property type="entry name" value="GLUCAN 1,4-ALPHA-GLUCOSIDASE"/>
    <property type="match status" value="1"/>
</dbReference>
<dbReference type="Proteomes" id="UP000055019">
    <property type="component" value="Unassembled WGS sequence"/>
</dbReference>
<dbReference type="Pfam" id="PF19291">
    <property type="entry name" value="TREH_N"/>
    <property type="match status" value="1"/>
</dbReference>
<reference evidence="3" key="1">
    <citation type="submission" date="2016-01" db="EMBL/GenBank/DDBJ databases">
        <authorList>
            <person name="Peeters C."/>
        </authorList>
    </citation>
    <scope>NUCLEOTIDE SEQUENCE [LARGE SCALE GENOMIC DNA]</scope>
    <source>
        <strain evidence="3">LMG 29317</strain>
    </source>
</reference>
<evidence type="ECO:0000259" key="2">
    <source>
        <dbReference type="Pfam" id="PF19291"/>
    </source>
</evidence>
<dbReference type="EMBL" id="FCOM02000061">
    <property type="protein sequence ID" value="SAL85476.1"/>
    <property type="molecule type" value="Genomic_DNA"/>
</dbReference>
<comment type="caution">
    <text evidence="3">The sequence shown here is derived from an EMBL/GenBank/DDBJ whole genome shotgun (WGS) entry which is preliminary data.</text>
</comment>
<accession>A0A158KWD2</accession>
<feature type="domain" description="GH15-like" evidence="1">
    <location>
        <begin position="219"/>
        <end position="578"/>
    </location>
</feature>
<evidence type="ECO:0000313" key="4">
    <source>
        <dbReference type="Proteomes" id="UP000055019"/>
    </source>
</evidence>
<dbReference type="InterPro" id="IPR011613">
    <property type="entry name" value="GH15-like"/>
</dbReference>
<dbReference type="AlphaFoldDB" id="A0A158KWD2"/>
<dbReference type="RefSeq" id="WP_061151493.1">
    <property type="nucleotide sequence ID" value="NZ_FCOM02000061.1"/>
</dbReference>
<dbReference type="InterPro" id="IPR012341">
    <property type="entry name" value="6hp_glycosidase-like_sf"/>
</dbReference>
<dbReference type="OrthoDB" id="3902805at2"/>
<keyword evidence="4" id="KW-1185">Reference proteome</keyword>
<dbReference type="Gene3D" id="1.50.10.10">
    <property type="match status" value="1"/>
</dbReference>
<name>A0A158KWD2_9BURK</name>
<sequence length="591" mass="66069">MSCPIADYALLSDGETAALVSRDGCIDWLCWPRFDDDACFAALLGRSENGSWSLSPADAIGRNVRRYQEDTLVIETDFEVAEGAVRIVDFMPIGTGSRSIVRIVTGLHGIVKMGSELILRFNYGQLTPLIKRVDDAVLSYIGPDRVTLRSDIEMHVKDGVIHGTFDIKAGETVTFVMAYGRTHEPVPEPVDAQAALRITQRYWRDWIAKFDVSRTAWPQAVKRSLLTLKALIYRPTGAIVAAPTTSLPEAPDGQLNWDYRYAWLRDTSFAMVSLLNAGYHEEAQAWRDWLLRTIAAESERSRIMYRVDGGRHLPEWTADWLQGHRYAKPVRIGNAAANQHQLDVLGEVVDCLDVARRGGLAPAGDEYLVERHIVEHIEKVWRLPGAGIWESRSSPKHYTYSRVMAWVALDRFINGHACDDGHAPLVERLESLRERLRKEILRESWNQGRGTFTQYYGGEEVDASLLLMPLVGFIAVDDPRMSSTIDRIARDLSENGLIRRHPKDPCGPDEGTFLACSCWMADCLNLQGRKEEAQKQFERVLAVANDVGLLSEQYNTQRGELAGNFPQALSHLAVINTALGLSGPTLQRGGG</sequence>
<dbReference type="InterPro" id="IPR008928">
    <property type="entry name" value="6-hairpin_glycosidase_sf"/>
</dbReference>